<protein>
    <recommendedName>
        <fullName evidence="2">PB1-like domain-containing protein</fullName>
    </recommendedName>
</protein>
<comment type="caution">
    <text evidence="3">The sequence shown here is derived from an EMBL/GenBank/DDBJ whole genome shotgun (WGS) entry which is preliminary data.</text>
</comment>
<name>A0AAD8NDM0_TARER</name>
<dbReference type="AlphaFoldDB" id="A0AAD8NDM0"/>
<evidence type="ECO:0000259" key="2">
    <source>
        <dbReference type="Pfam" id="PF26130"/>
    </source>
</evidence>
<evidence type="ECO:0000313" key="4">
    <source>
        <dbReference type="Proteomes" id="UP001229421"/>
    </source>
</evidence>
<keyword evidence="4" id="KW-1185">Reference proteome</keyword>
<dbReference type="Proteomes" id="UP001229421">
    <property type="component" value="Unassembled WGS sequence"/>
</dbReference>
<feature type="domain" description="PB1-like" evidence="2">
    <location>
        <begin position="26"/>
        <end position="126"/>
    </location>
</feature>
<evidence type="ECO:0000256" key="1">
    <source>
        <dbReference type="SAM" id="MobiDB-lite"/>
    </source>
</evidence>
<reference evidence="3" key="1">
    <citation type="journal article" date="2023" name="bioRxiv">
        <title>Improved chromosome-level genome assembly for marigold (Tagetes erecta).</title>
        <authorList>
            <person name="Jiang F."/>
            <person name="Yuan L."/>
            <person name="Wang S."/>
            <person name="Wang H."/>
            <person name="Xu D."/>
            <person name="Wang A."/>
            <person name="Fan W."/>
        </authorList>
    </citation>
    <scope>NUCLEOTIDE SEQUENCE</scope>
    <source>
        <strain evidence="3">WSJ</strain>
        <tissue evidence="3">Leaf</tissue>
    </source>
</reference>
<feature type="region of interest" description="Disordered" evidence="1">
    <location>
        <begin position="219"/>
        <end position="247"/>
    </location>
</feature>
<accession>A0AAD8NDM0</accession>
<dbReference type="InterPro" id="IPR058594">
    <property type="entry name" value="PB1-like_dom_pln"/>
</dbReference>
<feature type="compositionally biased region" description="Acidic residues" evidence="1">
    <location>
        <begin position="222"/>
        <end position="247"/>
    </location>
</feature>
<dbReference type="PANTHER" id="PTHR31973">
    <property type="entry name" value="POLYPROTEIN, PUTATIVE-RELATED"/>
    <property type="match status" value="1"/>
</dbReference>
<sequence length="591" mass="67631">MAGNDFFIRRSMDQSEIVKLYVGYPNMFSIKLHHGGSFTRVPGSTYNGGKVNFIDLIDIDQFSVHELDGTMGELDYPLDEDPIYYHFLVPGETQLDFGLRALGNDTYVLNLSKYVSENKLIDVYTEVWRTNVHTYFCSPAKVTIEEIIDEGPSDVKSSGKDHDTIDINYDELFSYDNLQCEHEEDATVVDVQHDHNVHHDQNAHHDNAFMDNTMGDIWNFSGEEDSVEDDNDQEDKDEEDSDSDDSDFIVDEVNRMSEFDVDMMDYKMNVDLDVNDTIEDENVENDTLDNDIIYIGDEEDVNAASVRREQLKYLRKLNEGKANFYIGQMFGTKSKAKILIQDHAVETRRNIKIIKDDGGRVRVICKGPLPTFEIREDRTQVGCSQQKHRGSGAEKNKDKGKEPELPKVKNVGGRGKTRNPHLYQCPWTLFIGKDSETESWMVKTLNTTHKCLQTRSLNVCTSTCLAKGLIDQVEENPTILVRAVQEQFQRQFEVGISKMKAYRAKVKAKQQVEGDYFSQYELLWDYAYEIKKANLGTTVRIDVEQPGIHIDITRKFRRIYVCYGALKEGFKALGRDLLGLDGAFMKGPFSV</sequence>
<dbReference type="PANTHER" id="PTHR31973:SF190">
    <property type="entry name" value="MULE TRANSPOSASE DOMAIN-CONTAINING PROTEIN"/>
    <property type="match status" value="1"/>
</dbReference>
<gene>
    <name evidence="3" type="ORF">QVD17_41369</name>
</gene>
<evidence type="ECO:0000313" key="3">
    <source>
        <dbReference type="EMBL" id="KAK1406084.1"/>
    </source>
</evidence>
<proteinExistence type="predicted"/>
<feature type="region of interest" description="Disordered" evidence="1">
    <location>
        <begin position="380"/>
        <end position="417"/>
    </location>
</feature>
<feature type="compositionally biased region" description="Basic and acidic residues" evidence="1">
    <location>
        <begin position="391"/>
        <end position="407"/>
    </location>
</feature>
<dbReference type="EMBL" id="JAUHHV010000012">
    <property type="protein sequence ID" value="KAK1406084.1"/>
    <property type="molecule type" value="Genomic_DNA"/>
</dbReference>
<organism evidence="3 4">
    <name type="scientific">Tagetes erecta</name>
    <name type="common">African marigold</name>
    <dbReference type="NCBI Taxonomy" id="13708"/>
    <lineage>
        <taxon>Eukaryota</taxon>
        <taxon>Viridiplantae</taxon>
        <taxon>Streptophyta</taxon>
        <taxon>Embryophyta</taxon>
        <taxon>Tracheophyta</taxon>
        <taxon>Spermatophyta</taxon>
        <taxon>Magnoliopsida</taxon>
        <taxon>eudicotyledons</taxon>
        <taxon>Gunneridae</taxon>
        <taxon>Pentapetalae</taxon>
        <taxon>asterids</taxon>
        <taxon>campanulids</taxon>
        <taxon>Asterales</taxon>
        <taxon>Asteraceae</taxon>
        <taxon>Asteroideae</taxon>
        <taxon>Heliantheae alliance</taxon>
        <taxon>Tageteae</taxon>
        <taxon>Tagetes</taxon>
    </lineage>
</organism>
<dbReference type="Pfam" id="PF26130">
    <property type="entry name" value="PB1-like"/>
    <property type="match status" value="1"/>
</dbReference>